<protein>
    <recommendedName>
        <fullName evidence="2">Disease resistance R13L4/SHOC-2-like LRR domain-containing protein</fullName>
    </recommendedName>
</protein>
<dbReference type="EMBL" id="LWDX02027688">
    <property type="protein sequence ID" value="OEL29375.1"/>
    <property type="molecule type" value="Genomic_DNA"/>
</dbReference>
<feature type="domain" description="Disease resistance R13L4/SHOC-2-like LRR" evidence="2">
    <location>
        <begin position="5"/>
        <end position="373"/>
    </location>
</feature>
<dbReference type="PANTHER" id="PTHR47186">
    <property type="entry name" value="LEUCINE-RICH REPEAT-CONTAINING PROTEIN 57"/>
    <property type="match status" value="1"/>
</dbReference>
<accession>A0A1E5VW75</accession>
<keyword evidence="1" id="KW-0677">Repeat</keyword>
<dbReference type="SUPFAM" id="SSF52058">
    <property type="entry name" value="L domain-like"/>
    <property type="match status" value="1"/>
</dbReference>
<reference evidence="3 4" key="1">
    <citation type="submission" date="2016-09" db="EMBL/GenBank/DDBJ databases">
        <title>The draft genome of Dichanthelium oligosanthes: A C3 panicoid grass species.</title>
        <authorList>
            <person name="Studer A.J."/>
            <person name="Schnable J.C."/>
            <person name="Brutnell T.P."/>
        </authorList>
    </citation>
    <scope>NUCLEOTIDE SEQUENCE [LARGE SCALE GENOMIC DNA]</scope>
    <source>
        <strain evidence="4">cv. Kellogg 1175</strain>
        <tissue evidence="3">Leaf</tissue>
    </source>
</reference>
<dbReference type="OrthoDB" id="676979at2759"/>
<dbReference type="Pfam" id="PF23598">
    <property type="entry name" value="LRR_14"/>
    <property type="match status" value="1"/>
</dbReference>
<gene>
    <name evidence="3" type="ORF">BAE44_0009606</name>
</gene>
<sequence>MEMSKLRSLTIFSSATVNSMPSQLSCCHLLRVLDLERCNLKDHPSLRFLGNLFHLRYLSLARTRYAGELLLIEIGKLQFLQTLDISGTAIEELSSSIVGLKQLMRLRVGSPNTIIRLPNRLRNLTSLEDLRGATVDSACTAEELGHLTQLRILYVTLASDKGRWDERVCKALVASLGKLHRIQSLVISSDRVAPDLEGSVESLSNLSYLYIDQTKSLPTWISPASLVLLSNLKIYVVQVRREDVQVLGKLQALRYLEVYMRSSSRDKQVLERFMISPDAFPCLIKCTFHGFTTVPSMFPPGAMPRLEEFSFRIPLIKYFSGGEFTADDLALGHLLSLQSVIIAQLPGEWNDLVGKLEEKLIHEVDVHPNHPELSFYD</sequence>
<proteinExistence type="predicted"/>
<keyword evidence="4" id="KW-1185">Reference proteome</keyword>
<evidence type="ECO:0000313" key="4">
    <source>
        <dbReference type="Proteomes" id="UP000095767"/>
    </source>
</evidence>
<dbReference type="PANTHER" id="PTHR47186:SF22">
    <property type="entry name" value="OS11G0589401 PROTEIN"/>
    <property type="match status" value="1"/>
</dbReference>
<organism evidence="3 4">
    <name type="scientific">Dichanthelium oligosanthes</name>
    <dbReference type="NCBI Taxonomy" id="888268"/>
    <lineage>
        <taxon>Eukaryota</taxon>
        <taxon>Viridiplantae</taxon>
        <taxon>Streptophyta</taxon>
        <taxon>Embryophyta</taxon>
        <taxon>Tracheophyta</taxon>
        <taxon>Spermatophyta</taxon>
        <taxon>Magnoliopsida</taxon>
        <taxon>Liliopsida</taxon>
        <taxon>Poales</taxon>
        <taxon>Poaceae</taxon>
        <taxon>PACMAD clade</taxon>
        <taxon>Panicoideae</taxon>
        <taxon>Panicodae</taxon>
        <taxon>Paniceae</taxon>
        <taxon>Dichantheliinae</taxon>
        <taxon>Dichanthelium</taxon>
    </lineage>
</organism>
<evidence type="ECO:0000256" key="1">
    <source>
        <dbReference type="ARBA" id="ARBA00022737"/>
    </source>
</evidence>
<evidence type="ECO:0000313" key="3">
    <source>
        <dbReference type="EMBL" id="OEL29375.1"/>
    </source>
</evidence>
<dbReference type="Proteomes" id="UP000095767">
    <property type="component" value="Unassembled WGS sequence"/>
</dbReference>
<comment type="caution">
    <text evidence="3">The sequence shown here is derived from an EMBL/GenBank/DDBJ whole genome shotgun (WGS) entry which is preliminary data.</text>
</comment>
<name>A0A1E5VW75_9POAL</name>
<dbReference type="InterPro" id="IPR055414">
    <property type="entry name" value="LRR_R13L4/SHOC2-like"/>
</dbReference>
<dbReference type="InterPro" id="IPR032675">
    <property type="entry name" value="LRR_dom_sf"/>
</dbReference>
<evidence type="ECO:0000259" key="2">
    <source>
        <dbReference type="Pfam" id="PF23598"/>
    </source>
</evidence>
<dbReference type="Gene3D" id="3.80.10.10">
    <property type="entry name" value="Ribonuclease Inhibitor"/>
    <property type="match status" value="1"/>
</dbReference>
<dbReference type="AlphaFoldDB" id="A0A1E5VW75"/>